<keyword evidence="2" id="KW-1185">Reference proteome</keyword>
<accession>A0A917IBR0</accession>
<dbReference type="EMBL" id="BMES01000003">
    <property type="protein sequence ID" value="GGH32798.1"/>
    <property type="molecule type" value="Genomic_DNA"/>
</dbReference>
<name>A0A917IBR0_9HYPH</name>
<organism evidence="1 2">
    <name type="scientific">Alsobacter metallidurans</name>
    <dbReference type="NCBI Taxonomy" id="340221"/>
    <lineage>
        <taxon>Bacteria</taxon>
        <taxon>Pseudomonadati</taxon>
        <taxon>Pseudomonadota</taxon>
        <taxon>Alphaproteobacteria</taxon>
        <taxon>Hyphomicrobiales</taxon>
        <taxon>Alsobacteraceae</taxon>
        <taxon>Alsobacter</taxon>
    </lineage>
</organism>
<dbReference type="Proteomes" id="UP000603912">
    <property type="component" value="Unassembled WGS sequence"/>
</dbReference>
<evidence type="ECO:0000313" key="2">
    <source>
        <dbReference type="Proteomes" id="UP000603912"/>
    </source>
</evidence>
<evidence type="ECO:0000313" key="1">
    <source>
        <dbReference type="EMBL" id="GGH32798.1"/>
    </source>
</evidence>
<protein>
    <submittedName>
        <fullName evidence="1">Uncharacterized protein</fullName>
    </submittedName>
</protein>
<reference evidence="1" key="2">
    <citation type="submission" date="2020-09" db="EMBL/GenBank/DDBJ databases">
        <authorList>
            <person name="Sun Q."/>
            <person name="Zhou Y."/>
        </authorList>
    </citation>
    <scope>NUCLEOTIDE SEQUENCE</scope>
    <source>
        <strain evidence="1">CGMCC 1.12214</strain>
    </source>
</reference>
<gene>
    <name evidence="1" type="ORF">GCM10007036_44980</name>
</gene>
<dbReference type="AlphaFoldDB" id="A0A917IBR0"/>
<comment type="caution">
    <text evidence="1">The sequence shown here is derived from an EMBL/GenBank/DDBJ whole genome shotgun (WGS) entry which is preliminary data.</text>
</comment>
<proteinExistence type="predicted"/>
<reference evidence="1" key="1">
    <citation type="journal article" date="2014" name="Int. J. Syst. Evol. Microbiol.">
        <title>Complete genome sequence of Corynebacterium casei LMG S-19264T (=DSM 44701T), isolated from a smear-ripened cheese.</title>
        <authorList>
            <consortium name="US DOE Joint Genome Institute (JGI-PGF)"/>
            <person name="Walter F."/>
            <person name="Albersmeier A."/>
            <person name="Kalinowski J."/>
            <person name="Ruckert C."/>
        </authorList>
    </citation>
    <scope>NUCLEOTIDE SEQUENCE</scope>
    <source>
        <strain evidence="1">CGMCC 1.12214</strain>
    </source>
</reference>
<sequence>MWATPSWADSIDGSWCNEKTGKTFQIRGPTIVTPGGARLEGAYSRHGFQYTVPPQEAPAGAPVTMRLMGENVVQLQAGDAGQPELWRRCEQTS</sequence>